<organism evidence="3 4">
    <name type="scientific">Flavivirga aquatica</name>
    <dbReference type="NCBI Taxonomy" id="1849968"/>
    <lineage>
        <taxon>Bacteria</taxon>
        <taxon>Pseudomonadati</taxon>
        <taxon>Bacteroidota</taxon>
        <taxon>Flavobacteriia</taxon>
        <taxon>Flavobacteriales</taxon>
        <taxon>Flavobacteriaceae</taxon>
        <taxon>Flavivirga</taxon>
    </lineage>
</organism>
<evidence type="ECO:0000259" key="1">
    <source>
        <dbReference type="Pfam" id="PF07484"/>
    </source>
</evidence>
<dbReference type="EMBL" id="MDJD01000007">
    <property type="protein sequence ID" value="OEK09718.1"/>
    <property type="molecule type" value="Genomic_DNA"/>
</dbReference>
<evidence type="ECO:0000313" key="3">
    <source>
        <dbReference type="EMBL" id="OEK09718.1"/>
    </source>
</evidence>
<evidence type="ECO:0000313" key="4">
    <source>
        <dbReference type="Proteomes" id="UP000095713"/>
    </source>
</evidence>
<keyword evidence="4" id="KW-1185">Reference proteome</keyword>
<reference evidence="3 4" key="1">
    <citation type="submission" date="2016-05" db="EMBL/GenBank/DDBJ databases">
        <title>Draft Genome Sequence of Algibacter sp. Strain SK-16 Isolated from the Surface Water of Aburatsubo Inlet.</title>
        <authorList>
            <person name="Wong S.-K."/>
            <person name="Yoshizawa S."/>
            <person name="Nakajima Y."/>
            <person name="Ogura Y."/>
            <person name="Tetsuya H."/>
            <person name="Hamasaki K."/>
        </authorList>
    </citation>
    <scope>NUCLEOTIDE SEQUENCE [LARGE SCALE GENOMIC DNA]</scope>
    <source>
        <strain evidence="3 4">SK-16</strain>
    </source>
</reference>
<dbReference type="InterPro" id="IPR011083">
    <property type="entry name" value="Phage_tail_collar_dom"/>
</dbReference>
<accession>A0A1E5TEE2</accession>
<dbReference type="Pfam" id="PF07484">
    <property type="entry name" value="Collar"/>
    <property type="match status" value="1"/>
</dbReference>
<dbReference type="InterPro" id="IPR053827">
    <property type="entry name" value="Gp10_C"/>
</dbReference>
<comment type="caution">
    <text evidence="3">The sequence shown here is derived from an EMBL/GenBank/DDBJ whole genome shotgun (WGS) entry which is preliminary data.</text>
</comment>
<dbReference type="STRING" id="1849968.A8C32_10845"/>
<name>A0A1E5TEE2_9FLAO</name>
<dbReference type="AlphaFoldDB" id="A0A1E5TEE2"/>
<proteinExistence type="predicted"/>
<dbReference type="Proteomes" id="UP000095713">
    <property type="component" value="Unassembled WGS sequence"/>
</dbReference>
<gene>
    <name evidence="3" type="ORF">A8C32_10845</name>
</gene>
<feature type="domain" description="Baseplate structural protein Gp10 C-terminal" evidence="2">
    <location>
        <begin position="64"/>
        <end position="150"/>
    </location>
</feature>
<sequence length="163" mass="17235">MFGGNFAPRGWAFCDGQLLPISQYSALFSLLGTTYGGDGRTTFALPDLRGRVAIHPGNGPGLSSYRQGQKGGAETNTLTVNQMPSHRHSVNAVMEDGNESVPTNNVPAGTKVLDKEYSSDTPNTTMKSSIIGNTGGGQPINNIQPYGTVNYIIALQGIFPSRS</sequence>
<evidence type="ECO:0000259" key="2">
    <source>
        <dbReference type="Pfam" id="PF21939"/>
    </source>
</evidence>
<dbReference type="Gene3D" id="3.90.1340.10">
    <property type="entry name" value="Phage tail collar domain"/>
    <property type="match status" value="1"/>
</dbReference>
<dbReference type="SUPFAM" id="SSF88874">
    <property type="entry name" value="Receptor-binding domain of short tail fibre protein gp12"/>
    <property type="match status" value="1"/>
</dbReference>
<dbReference type="InterPro" id="IPR037053">
    <property type="entry name" value="Phage_tail_collar_dom_sf"/>
</dbReference>
<feature type="domain" description="Phage tail collar" evidence="1">
    <location>
        <begin position="1"/>
        <end position="52"/>
    </location>
</feature>
<dbReference type="OrthoDB" id="9810174at2"/>
<dbReference type="Pfam" id="PF21939">
    <property type="entry name" value="Gp10_C"/>
    <property type="match status" value="1"/>
</dbReference>
<protein>
    <submittedName>
        <fullName evidence="3">Phage tail protein</fullName>
    </submittedName>
</protein>